<dbReference type="PANTHER" id="PTHR42973:SF8">
    <property type="entry name" value="FAD-BINDING PCMH-TYPE DOMAIN-CONTAINING PROTEIN"/>
    <property type="match status" value="1"/>
</dbReference>
<evidence type="ECO:0000256" key="5">
    <source>
        <dbReference type="SAM" id="SignalP"/>
    </source>
</evidence>
<dbReference type="InterPro" id="IPR050416">
    <property type="entry name" value="FAD-linked_Oxidoreductase"/>
</dbReference>
<evidence type="ECO:0000256" key="3">
    <source>
        <dbReference type="ARBA" id="ARBA00022827"/>
    </source>
</evidence>
<evidence type="ECO:0000313" key="7">
    <source>
        <dbReference type="EMBL" id="CAJ2508335.1"/>
    </source>
</evidence>
<organism evidence="7 8">
    <name type="scientific">Anthostomella pinea</name>
    <dbReference type="NCBI Taxonomy" id="933095"/>
    <lineage>
        <taxon>Eukaryota</taxon>
        <taxon>Fungi</taxon>
        <taxon>Dikarya</taxon>
        <taxon>Ascomycota</taxon>
        <taxon>Pezizomycotina</taxon>
        <taxon>Sordariomycetes</taxon>
        <taxon>Xylariomycetidae</taxon>
        <taxon>Xylariales</taxon>
        <taxon>Xylariaceae</taxon>
        <taxon>Anthostomella</taxon>
    </lineage>
</organism>
<protein>
    <submittedName>
        <fullName evidence="7">Uu.00g133610.m01.CDS01</fullName>
    </submittedName>
</protein>
<sequence>MLLNMDQLTMLASCCLVFLPYLVLGTSSAACLNGVCNISRKDLPVEQIASELGPQLSSTSNIFGPDDARWTNATERFQALVRPDVQLVVQPGQESDVPTIVQYANDNSIAFMATNRRHALTLSIGTFSGIEIDLSLLRNVTLNAESSATLQGGAYDEAVWSTLWNEGYITTTGSASCVGMLGLALGGGHGRWQGYYGLVADNIINLNMVLANSTAVTVADDTNPDLFWAMKGAGHNFGIVTSFEIKVYDRGPDTWFYKIYIWNQTKIETVFETLNMFRQGGTQPKEMAVNYGAYLVNTSISNTVYLQPVLWWSFVYIGSEADAQQYLVPFDAIEAIDVQHGSVPYPEIAEVTLTGASSGLCTPGFVHNHATSYLQTWNSTAQRQIYDLFSRKINENAQWFNSTVVMEDYAHEGVGAVDPATSAYPWREYSLLSYINVAYASNETLDPAAREWALETRDLWNAGQADLPVATYVNYARGDEPLGSVYGYNAWRLERLRGLKTEYDPNDRFSYYNPIVPL</sequence>
<evidence type="ECO:0000256" key="2">
    <source>
        <dbReference type="ARBA" id="ARBA00022630"/>
    </source>
</evidence>
<dbReference type="InterPro" id="IPR006094">
    <property type="entry name" value="Oxid_FAD_bind_N"/>
</dbReference>
<dbReference type="GO" id="GO:0071949">
    <property type="term" value="F:FAD binding"/>
    <property type="evidence" value="ECO:0007669"/>
    <property type="project" value="InterPro"/>
</dbReference>
<dbReference type="Gene3D" id="3.30.465.10">
    <property type="match status" value="1"/>
</dbReference>
<keyword evidence="4" id="KW-0560">Oxidoreductase</keyword>
<dbReference type="InterPro" id="IPR016166">
    <property type="entry name" value="FAD-bd_PCMH"/>
</dbReference>
<accession>A0AAI8VPZ5</accession>
<gene>
    <name evidence="7" type="ORF">KHLLAP_LOCUS8803</name>
</gene>
<comment type="caution">
    <text evidence="7">The sequence shown here is derived from an EMBL/GenBank/DDBJ whole genome shotgun (WGS) entry which is preliminary data.</text>
</comment>
<feature type="chain" id="PRO_5042475013" evidence="5">
    <location>
        <begin position="26"/>
        <end position="518"/>
    </location>
</feature>
<evidence type="ECO:0000259" key="6">
    <source>
        <dbReference type="PROSITE" id="PS51387"/>
    </source>
</evidence>
<dbReference type="InterPro" id="IPR012951">
    <property type="entry name" value="BBE"/>
</dbReference>
<evidence type="ECO:0000313" key="8">
    <source>
        <dbReference type="Proteomes" id="UP001295740"/>
    </source>
</evidence>
<dbReference type="EMBL" id="CAUWAG010000011">
    <property type="protein sequence ID" value="CAJ2508335.1"/>
    <property type="molecule type" value="Genomic_DNA"/>
</dbReference>
<comment type="similarity">
    <text evidence="1">Belongs to the oxygen-dependent FAD-linked oxidoreductase family.</text>
</comment>
<keyword evidence="2" id="KW-0285">Flavoprotein</keyword>
<dbReference type="PANTHER" id="PTHR42973">
    <property type="entry name" value="BINDING OXIDOREDUCTASE, PUTATIVE (AFU_ORTHOLOGUE AFUA_1G17690)-RELATED"/>
    <property type="match status" value="1"/>
</dbReference>
<dbReference type="Gene3D" id="3.40.462.20">
    <property type="match status" value="1"/>
</dbReference>
<keyword evidence="3" id="KW-0274">FAD</keyword>
<feature type="signal peptide" evidence="5">
    <location>
        <begin position="1"/>
        <end position="25"/>
    </location>
</feature>
<dbReference type="InterPro" id="IPR036318">
    <property type="entry name" value="FAD-bd_PCMH-like_sf"/>
</dbReference>
<keyword evidence="8" id="KW-1185">Reference proteome</keyword>
<dbReference type="Gene3D" id="3.30.43.10">
    <property type="entry name" value="Uridine Diphospho-n-acetylenolpyruvylglucosamine Reductase, domain 2"/>
    <property type="match status" value="1"/>
</dbReference>
<dbReference type="InterPro" id="IPR016167">
    <property type="entry name" value="FAD-bd_PCMH_sub1"/>
</dbReference>
<keyword evidence="5" id="KW-0732">Signal</keyword>
<feature type="domain" description="FAD-binding PCMH-type" evidence="6">
    <location>
        <begin position="81"/>
        <end position="250"/>
    </location>
</feature>
<name>A0AAI8VPZ5_9PEZI</name>
<evidence type="ECO:0000256" key="1">
    <source>
        <dbReference type="ARBA" id="ARBA00005466"/>
    </source>
</evidence>
<dbReference type="InterPro" id="IPR016169">
    <property type="entry name" value="FAD-bd_PCMH_sub2"/>
</dbReference>
<dbReference type="SUPFAM" id="SSF56176">
    <property type="entry name" value="FAD-binding/transporter-associated domain-like"/>
    <property type="match status" value="1"/>
</dbReference>
<dbReference type="GO" id="GO:0016491">
    <property type="term" value="F:oxidoreductase activity"/>
    <property type="evidence" value="ECO:0007669"/>
    <property type="project" value="UniProtKB-KW"/>
</dbReference>
<reference evidence="7" key="1">
    <citation type="submission" date="2023-10" db="EMBL/GenBank/DDBJ databases">
        <authorList>
            <person name="Hackl T."/>
        </authorList>
    </citation>
    <scope>NUCLEOTIDE SEQUENCE</scope>
</reference>
<evidence type="ECO:0000256" key="4">
    <source>
        <dbReference type="ARBA" id="ARBA00023002"/>
    </source>
</evidence>
<dbReference type="Proteomes" id="UP001295740">
    <property type="component" value="Unassembled WGS sequence"/>
</dbReference>
<proteinExistence type="inferred from homology"/>
<dbReference type="AlphaFoldDB" id="A0AAI8VPZ5"/>
<dbReference type="PROSITE" id="PS51387">
    <property type="entry name" value="FAD_PCMH"/>
    <property type="match status" value="1"/>
</dbReference>
<dbReference type="Pfam" id="PF01565">
    <property type="entry name" value="FAD_binding_4"/>
    <property type="match status" value="1"/>
</dbReference>
<dbReference type="Pfam" id="PF08031">
    <property type="entry name" value="BBE"/>
    <property type="match status" value="1"/>
</dbReference>